<reference evidence="1" key="1">
    <citation type="submission" date="2023-03" db="EMBL/GenBank/DDBJ databases">
        <title>Massive genome expansion in bonnet fungi (Mycena s.s.) driven by repeated elements and novel gene families across ecological guilds.</title>
        <authorList>
            <consortium name="Lawrence Berkeley National Laboratory"/>
            <person name="Harder C.B."/>
            <person name="Miyauchi S."/>
            <person name="Viragh M."/>
            <person name="Kuo A."/>
            <person name="Thoen E."/>
            <person name="Andreopoulos B."/>
            <person name="Lu D."/>
            <person name="Skrede I."/>
            <person name="Drula E."/>
            <person name="Henrissat B."/>
            <person name="Morin E."/>
            <person name="Kohler A."/>
            <person name="Barry K."/>
            <person name="LaButti K."/>
            <person name="Morin E."/>
            <person name="Salamov A."/>
            <person name="Lipzen A."/>
            <person name="Mereny Z."/>
            <person name="Hegedus B."/>
            <person name="Baldrian P."/>
            <person name="Stursova M."/>
            <person name="Weitz H."/>
            <person name="Taylor A."/>
            <person name="Grigoriev I.V."/>
            <person name="Nagy L.G."/>
            <person name="Martin F."/>
            <person name="Kauserud H."/>
        </authorList>
    </citation>
    <scope>NUCLEOTIDE SEQUENCE</scope>
    <source>
        <strain evidence="1">CBHHK200</strain>
    </source>
</reference>
<dbReference type="EMBL" id="JARJCM010000038">
    <property type="protein sequence ID" value="KAJ7037330.1"/>
    <property type="molecule type" value="Genomic_DNA"/>
</dbReference>
<comment type="caution">
    <text evidence="1">The sequence shown here is derived from an EMBL/GenBank/DDBJ whole genome shotgun (WGS) entry which is preliminary data.</text>
</comment>
<keyword evidence="2" id="KW-1185">Reference proteome</keyword>
<gene>
    <name evidence="1" type="ORF">C8F04DRAFT_1180735</name>
</gene>
<accession>A0AAD6T2P6</accession>
<sequence length="109" mass="11352">MGTPQGTLHTRMRKPGATCWTLLPDTAISNIASSDEGTRTHASEDGEGAHTVAVFGHTSSGTQGGFDIEINHAAITHNPNTHALTPYVVKSPSVMVCSTPVVTLVKGSK</sequence>
<evidence type="ECO:0000313" key="1">
    <source>
        <dbReference type="EMBL" id="KAJ7037330.1"/>
    </source>
</evidence>
<dbReference type="AlphaFoldDB" id="A0AAD6T2P6"/>
<name>A0AAD6T2P6_9AGAR</name>
<dbReference type="Proteomes" id="UP001218188">
    <property type="component" value="Unassembled WGS sequence"/>
</dbReference>
<proteinExistence type="predicted"/>
<evidence type="ECO:0000313" key="2">
    <source>
        <dbReference type="Proteomes" id="UP001218188"/>
    </source>
</evidence>
<organism evidence="1 2">
    <name type="scientific">Mycena alexandri</name>
    <dbReference type="NCBI Taxonomy" id="1745969"/>
    <lineage>
        <taxon>Eukaryota</taxon>
        <taxon>Fungi</taxon>
        <taxon>Dikarya</taxon>
        <taxon>Basidiomycota</taxon>
        <taxon>Agaricomycotina</taxon>
        <taxon>Agaricomycetes</taxon>
        <taxon>Agaricomycetidae</taxon>
        <taxon>Agaricales</taxon>
        <taxon>Marasmiineae</taxon>
        <taxon>Mycenaceae</taxon>
        <taxon>Mycena</taxon>
    </lineage>
</organism>
<protein>
    <submittedName>
        <fullName evidence="1">Uncharacterized protein</fullName>
    </submittedName>
</protein>